<dbReference type="EMBL" id="ML978066">
    <property type="protein sequence ID" value="KAF2022070.1"/>
    <property type="molecule type" value="Genomic_DNA"/>
</dbReference>
<protein>
    <submittedName>
        <fullName evidence="2">Uncharacterized protein</fullName>
    </submittedName>
</protein>
<evidence type="ECO:0000256" key="1">
    <source>
        <dbReference type="SAM" id="MobiDB-lite"/>
    </source>
</evidence>
<reference evidence="2" key="1">
    <citation type="journal article" date="2020" name="Stud. Mycol.">
        <title>101 Dothideomycetes genomes: a test case for predicting lifestyles and emergence of pathogens.</title>
        <authorList>
            <person name="Haridas S."/>
            <person name="Albert R."/>
            <person name="Binder M."/>
            <person name="Bloem J."/>
            <person name="Labutti K."/>
            <person name="Salamov A."/>
            <person name="Andreopoulos B."/>
            <person name="Baker S."/>
            <person name="Barry K."/>
            <person name="Bills G."/>
            <person name="Bluhm B."/>
            <person name="Cannon C."/>
            <person name="Castanera R."/>
            <person name="Culley D."/>
            <person name="Daum C."/>
            <person name="Ezra D."/>
            <person name="Gonzalez J."/>
            <person name="Henrissat B."/>
            <person name="Kuo A."/>
            <person name="Liang C."/>
            <person name="Lipzen A."/>
            <person name="Lutzoni F."/>
            <person name="Magnuson J."/>
            <person name="Mondo S."/>
            <person name="Nolan M."/>
            <person name="Ohm R."/>
            <person name="Pangilinan J."/>
            <person name="Park H.-J."/>
            <person name="Ramirez L."/>
            <person name="Alfaro M."/>
            <person name="Sun H."/>
            <person name="Tritt A."/>
            <person name="Yoshinaga Y."/>
            <person name="Zwiers L.-H."/>
            <person name="Turgeon B."/>
            <person name="Goodwin S."/>
            <person name="Spatafora J."/>
            <person name="Crous P."/>
            <person name="Grigoriev I."/>
        </authorList>
    </citation>
    <scope>NUCLEOTIDE SEQUENCE</scope>
    <source>
        <strain evidence="2">CBS 175.79</strain>
    </source>
</reference>
<dbReference type="GeneID" id="54284189"/>
<dbReference type="Proteomes" id="UP000799778">
    <property type="component" value="Unassembled WGS sequence"/>
</dbReference>
<feature type="region of interest" description="Disordered" evidence="1">
    <location>
        <begin position="182"/>
        <end position="206"/>
    </location>
</feature>
<keyword evidence="3" id="KW-1185">Reference proteome</keyword>
<gene>
    <name evidence="2" type="ORF">BU24DRAFT_417715</name>
</gene>
<proteinExistence type="predicted"/>
<organism evidence="2 3">
    <name type="scientific">Aaosphaeria arxii CBS 175.79</name>
    <dbReference type="NCBI Taxonomy" id="1450172"/>
    <lineage>
        <taxon>Eukaryota</taxon>
        <taxon>Fungi</taxon>
        <taxon>Dikarya</taxon>
        <taxon>Ascomycota</taxon>
        <taxon>Pezizomycotina</taxon>
        <taxon>Dothideomycetes</taxon>
        <taxon>Pleosporomycetidae</taxon>
        <taxon>Pleosporales</taxon>
        <taxon>Pleosporales incertae sedis</taxon>
        <taxon>Aaosphaeria</taxon>
    </lineage>
</organism>
<feature type="region of interest" description="Disordered" evidence="1">
    <location>
        <begin position="111"/>
        <end position="159"/>
    </location>
</feature>
<name>A0A6A5YBL3_9PLEO</name>
<feature type="compositionally biased region" description="Basic and acidic residues" evidence="1">
    <location>
        <begin position="197"/>
        <end position="206"/>
    </location>
</feature>
<evidence type="ECO:0000313" key="2">
    <source>
        <dbReference type="EMBL" id="KAF2022070.1"/>
    </source>
</evidence>
<dbReference type="AlphaFoldDB" id="A0A6A5YBL3"/>
<accession>A0A6A5YBL3</accession>
<sequence>MGYSRLTGTQQDTLKRGWPRQALSSFTLSVVHECCWHVACCVLYAQPPVELRIPVSLSTRGGSQSIHLERPIFENPGPGLSSFACIVPARSLQSFWVSHIQLHALPESQANTLRHGKKSNLGQVDRSGAPRNEHLPAKGQRGSIHEVKENNTGTANGGWASLLGSAAQMKRLSPARRGSLLPTLKDEHSAASTAGVHDSEKGWGHMEGRVDRNQHTKTPHDSRQRVQRLHAITIIH</sequence>
<dbReference type="RefSeq" id="XP_033390409.1">
    <property type="nucleotide sequence ID" value="XM_033526792.1"/>
</dbReference>
<evidence type="ECO:0000313" key="3">
    <source>
        <dbReference type="Proteomes" id="UP000799778"/>
    </source>
</evidence>